<feature type="compositionally biased region" description="Basic and acidic residues" evidence="1">
    <location>
        <begin position="1"/>
        <end position="14"/>
    </location>
</feature>
<keyword evidence="3" id="KW-1185">Reference proteome</keyword>
<protein>
    <submittedName>
        <fullName evidence="2">Uncharacterized protein</fullName>
    </submittedName>
</protein>
<evidence type="ECO:0000313" key="3">
    <source>
        <dbReference type="Proteomes" id="UP000823485"/>
    </source>
</evidence>
<evidence type="ECO:0000256" key="1">
    <source>
        <dbReference type="SAM" id="MobiDB-lite"/>
    </source>
</evidence>
<gene>
    <name evidence="2" type="ORF">JOC94_002956</name>
</gene>
<name>A0ABS2R8H1_9BACI</name>
<organism evidence="2 3">
    <name type="scientific">Siminovitchia thermophila</name>
    <dbReference type="NCBI Taxonomy" id="1245522"/>
    <lineage>
        <taxon>Bacteria</taxon>
        <taxon>Bacillati</taxon>
        <taxon>Bacillota</taxon>
        <taxon>Bacilli</taxon>
        <taxon>Bacillales</taxon>
        <taxon>Bacillaceae</taxon>
        <taxon>Siminovitchia</taxon>
    </lineage>
</organism>
<dbReference type="Proteomes" id="UP000823485">
    <property type="component" value="Unassembled WGS sequence"/>
</dbReference>
<evidence type="ECO:0000313" key="2">
    <source>
        <dbReference type="EMBL" id="MBM7715945.1"/>
    </source>
</evidence>
<accession>A0ABS2R8H1</accession>
<sequence>MNTQEKKRKDRDACASHMQGEKGQGVRKPNAEGESTHAVFKDSTGY</sequence>
<feature type="region of interest" description="Disordered" evidence="1">
    <location>
        <begin position="1"/>
        <end position="46"/>
    </location>
</feature>
<proteinExistence type="predicted"/>
<dbReference type="EMBL" id="JAFBFH010000020">
    <property type="protein sequence ID" value="MBM7715945.1"/>
    <property type="molecule type" value="Genomic_DNA"/>
</dbReference>
<comment type="caution">
    <text evidence="2">The sequence shown here is derived from an EMBL/GenBank/DDBJ whole genome shotgun (WGS) entry which is preliminary data.</text>
</comment>
<reference evidence="2 3" key="1">
    <citation type="submission" date="2021-01" db="EMBL/GenBank/DDBJ databases">
        <title>Genomic Encyclopedia of Type Strains, Phase IV (KMG-IV): sequencing the most valuable type-strain genomes for metagenomic binning, comparative biology and taxonomic classification.</title>
        <authorList>
            <person name="Goeker M."/>
        </authorList>
    </citation>
    <scope>NUCLEOTIDE SEQUENCE [LARGE SCALE GENOMIC DNA]</scope>
    <source>
        <strain evidence="2 3">DSM 105453</strain>
    </source>
</reference>